<organism evidence="1 2">
    <name type="scientific">Winogradskyella vincentii</name>
    <dbReference type="NCBI Taxonomy" id="2877122"/>
    <lineage>
        <taxon>Bacteria</taxon>
        <taxon>Pseudomonadati</taxon>
        <taxon>Bacteroidota</taxon>
        <taxon>Flavobacteriia</taxon>
        <taxon>Flavobacteriales</taxon>
        <taxon>Flavobacteriaceae</taxon>
        <taxon>Winogradskyella</taxon>
    </lineage>
</organism>
<gene>
    <name evidence="1" type="ORF">LBV24_09695</name>
</gene>
<dbReference type="EMBL" id="JAIUJS010000004">
    <property type="protein sequence ID" value="MCA0153487.1"/>
    <property type="molecule type" value="Genomic_DNA"/>
</dbReference>
<comment type="caution">
    <text evidence="1">The sequence shown here is derived from an EMBL/GenBank/DDBJ whole genome shotgun (WGS) entry which is preliminary data.</text>
</comment>
<keyword evidence="2" id="KW-1185">Reference proteome</keyword>
<protein>
    <recommendedName>
        <fullName evidence="3">YD repeat-containing protein</fullName>
    </recommendedName>
</protein>
<dbReference type="Gene3D" id="2.180.10.10">
    <property type="entry name" value="RHS repeat-associated core"/>
    <property type="match status" value="1"/>
</dbReference>
<sequence length="362" mass="42932">MEMKISKLLLAISILFISLQSRAQLNIVVSKSDSIKSLAFKVFKVKTKNDKVIKSKPTILYDYYPIQYPLAKLYYNKHGLLIKKDNSNQKDTTYYNSKNQIIKKILYPDPARSKDSIIIYYSYDIQGNIETKKMKASEPKLNYVLDSNYYAYESLIDKVYNNYYLLENDSTGLNQFKSCKLELNNYYRLYNGKNKLVEEKYLINSINPFPYKPDSIIHSIKYQYNKENKISKVTNINNYINSLHKNYTSISTEQHKYLSDGLIHDIEYFNEGNLSRKGRIVKNIDGILTKYTNRWISPNRTTTYEYNSKGELKRYTFSKKNKIVRNITLEYTSNSRGHWIKCIHFDKKNKPNYLIERIIEYY</sequence>
<reference evidence="2" key="1">
    <citation type="submission" date="2023-07" db="EMBL/GenBank/DDBJ databases">
        <authorList>
            <person name="Yue Y."/>
        </authorList>
    </citation>
    <scope>NUCLEOTIDE SEQUENCE [LARGE SCALE GENOMIC DNA]</scope>
    <source>
        <strain evidence="2">2Y89</strain>
    </source>
</reference>
<dbReference type="RefSeq" id="WP_224478447.1">
    <property type="nucleotide sequence ID" value="NZ_JAIUJS010000004.1"/>
</dbReference>
<dbReference type="Proteomes" id="UP001198402">
    <property type="component" value="Unassembled WGS sequence"/>
</dbReference>
<proteinExistence type="predicted"/>
<evidence type="ECO:0000313" key="1">
    <source>
        <dbReference type="EMBL" id="MCA0153487.1"/>
    </source>
</evidence>
<accession>A0ABS7Y0T0</accession>
<evidence type="ECO:0008006" key="3">
    <source>
        <dbReference type="Google" id="ProtNLM"/>
    </source>
</evidence>
<name>A0ABS7Y0T0_9FLAO</name>
<evidence type="ECO:0000313" key="2">
    <source>
        <dbReference type="Proteomes" id="UP001198402"/>
    </source>
</evidence>